<organism evidence="1 2">
    <name type="scientific">Trifolium pratense</name>
    <name type="common">Red clover</name>
    <dbReference type="NCBI Taxonomy" id="57577"/>
    <lineage>
        <taxon>Eukaryota</taxon>
        <taxon>Viridiplantae</taxon>
        <taxon>Streptophyta</taxon>
        <taxon>Embryophyta</taxon>
        <taxon>Tracheophyta</taxon>
        <taxon>Spermatophyta</taxon>
        <taxon>Magnoliopsida</taxon>
        <taxon>eudicotyledons</taxon>
        <taxon>Gunneridae</taxon>
        <taxon>Pentapetalae</taxon>
        <taxon>rosids</taxon>
        <taxon>fabids</taxon>
        <taxon>Fabales</taxon>
        <taxon>Fabaceae</taxon>
        <taxon>Papilionoideae</taxon>
        <taxon>50 kb inversion clade</taxon>
        <taxon>NPAAA clade</taxon>
        <taxon>Hologalegina</taxon>
        <taxon>IRL clade</taxon>
        <taxon>Trifolieae</taxon>
        <taxon>Trifolium</taxon>
    </lineage>
</organism>
<dbReference type="Proteomes" id="UP001177021">
    <property type="component" value="Unassembled WGS sequence"/>
</dbReference>
<accession>A0ACB0IPF5</accession>
<dbReference type="EMBL" id="CASHSV030000002">
    <property type="protein sequence ID" value="CAJ2633785.1"/>
    <property type="molecule type" value="Genomic_DNA"/>
</dbReference>
<comment type="caution">
    <text evidence="1">The sequence shown here is derived from an EMBL/GenBank/DDBJ whole genome shotgun (WGS) entry which is preliminary data.</text>
</comment>
<sequence>MAWLLLCLHLLFFHFPSFTSSFNFLCHHDESSALLQFKSTFTIRTDYYFCDELRLLKTTTWKNGSDCCSWHGVTCNNISGYVIGLNLGCEGIEGDIDSNSTLFNLSHLQALNLSFNDFSFNDFSNTHFPSKFGEFSSLKHLDLSNSDLYGEIPTKISHLSKLESLRLSGNGLVWEETTLKRLVQNATNLREMFLDETDMSSINLNFMDLIFNQSSSLVTLSLPRTGLSGIRKKNILCLPSVQELDMSMNELEGQLPDLGCSTSLRILDLSDCDFKGPIPSSFSNFTNLTSLSLSDNYLSGSIPSSLFKLQHLIHLYLSYNSFSGQIPSSLFNLTQLVTLDCSYNKLKGPLPKTITGFQKLVVLTLNDNLLNGTIPSALLSLPSLVNFDITNNQLTGYIGAISSYSLEELSLCGNKLQGNIPESIFNLENLTTLCLSSNNFSGVVNFQNFSKLQNLYSLSLSHNRQLSLTFESNVNYNFSQLRQLYLSSVNLTEFPKLSEKLPSLDSLDLSNNKLNGRVPTWLIETSRSLNLSQNCFTSIDQISRNIDQLFGLDLSFNLLEGDITLSICNMSSLQLLNLAHNKLTGIIPQCLANISSLQVLDLQMNRFYGSLPSNFSKSCELETLNLNGNQLEGYFPKSLSHCKNLQVLNLRDNKLVDKFPDCLQPLQYLKVLVLQDNKLHGPIANLKIKHPFPSLIIFDISGNNFSGPLPKAYLKCFEAMKKVSQVKDDGSLSYMETSLGYYSAKGNASYYDSVSVTTKGIKMTLVKIPTMFVSIDLSRNKFEGEIIDVIGELDALKGLNLSHNRLTGHIPQSIGKLTNLESLDLSSNMLTGVVPAELTNLISLEVINFSNNRLVGEIPQGQQFDTFSNDSYEGNLGLCGFPLSKKCGPEEPSPPSANKFWSKEKFGFGWKPVAIGYGCGFVIGIGIGYFVLLIGKPRWLVMMFGGQPKQRGNRRRTRVRRTNGSSMNQMVPMS</sequence>
<proteinExistence type="predicted"/>
<protein>
    <submittedName>
        <fullName evidence="1">Uncharacterized protein</fullName>
    </submittedName>
</protein>
<evidence type="ECO:0000313" key="1">
    <source>
        <dbReference type="EMBL" id="CAJ2633785.1"/>
    </source>
</evidence>
<reference evidence="1" key="1">
    <citation type="submission" date="2023-10" db="EMBL/GenBank/DDBJ databases">
        <authorList>
            <person name="Rodriguez Cubillos JULIANA M."/>
            <person name="De Vega J."/>
        </authorList>
    </citation>
    <scope>NUCLEOTIDE SEQUENCE</scope>
</reference>
<evidence type="ECO:0000313" key="2">
    <source>
        <dbReference type="Proteomes" id="UP001177021"/>
    </source>
</evidence>
<keyword evidence="2" id="KW-1185">Reference proteome</keyword>
<gene>
    <name evidence="1" type="ORF">MILVUS5_LOCUS4820</name>
</gene>
<name>A0ACB0IPF5_TRIPR</name>